<feature type="signal peptide" evidence="7">
    <location>
        <begin position="1"/>
        <end position="20"/>
    </location>
</feature>
<sequence>MKIFATLSLVCILGASAFGASEVYYIRANGEFGKQLSEMAKNYAKDNNQKVDIFVDEDPRVYKDTRILKTGVDRKKGRYSVSLGKEIYDTKCASCHGEQAEKRVGGIKPLKDQSAEDIEDAMVSYRSNTEFGGSMRSVMQNIAKTTSNNDLGAIIAYLKGKDAYINEQYEANKPVSTEKKQGSYLR</sequence>
<dbReference type="SUPFAM" id="SSF46626">
    <property type="entry name" value="Cytochrome c"/>
    <property type="match status" value="1"/>
</dbReference>
<dbReference type="InterPro" id="IPR036909">
    <property type="entry name" value="Cyt_c-like_dom_sf"/>
</dbReference>
<proteinExistence type="predicted"/>
<dbReference type="RefSeq" id="WP_230057417.1">
    <property type="nucleotide sequence ID" value="NZ_CAJHOE010000006.1"/>
</dbReference>
<dbReference type="Pfam" id="PF00034">
    <property type="entry name" value="Cytochrom_C"/>
    <property type="match status" value="1"/>
</dbReference>
<organism evidence="9 10">
    <name type="scientific">Campylobacter suis</name>
    <dbReference type="NCBI Taxonomy" id="2790657"/>
    <lineage>
        <taxon>Bacteria</taxon>
        <taxon>Pseudomonadati</taxon>
        <taxon>Campylobacterota</taxon>
        <taxon>Epsilonproteobacteria</taxon>
        <taxon>Campylobacterales</taxon>
        <taxon>Campylobacteraceae</taxon>
        <taxon>Campylobacter</taxon>
    </lineage>
</organism>
<dbReference type="Gene3D" id="1.10.760.10">
    <property type="entry name" value="Cytochrome c-like domain"/>
    <property type="match status" value="1"/>
</dbReference>
<feature type="chain" id="PRO_5046373072" description="Cytochrome c domain-containing protein" evidence="7">
    <location>
        <begin position="21"/>
        <end position="186"/>
    </location>
</feature>
<gene>
    <name evidence="9" type="ORF">LMG8286_01677</name>
</gene>
<dbReference type="PANTHER" id="PTHR33751">
    <property type="entry name" value="CBB3-TYPE CYTOCHROME C OXIDASE SUBUNIT FIXP"/>
    <property type="match status" value="1"/>
</dbReference>
<evidence type="ECO:0000259" key="8">
    <source>
        <dbReference type="PROSITE" id="PS51007"/>
    </source>
</evidence>
<feature type="domain" description="Cytochrome c" evidence="8">
    <location>
        <begin position="79"/>
        <end position="162"/>
    </location>
</feature>
<dbReference type="EMBL" id="CAJHOE010000006">
    <property type="protein sequence ID" value="CAD7289152.1"/>
    <property type="molecule type" value="Genomic_DNA"/>
</dbReference>
<protein>
    <recommendedName>
        <fullName evidence="8">Cytochrome c domain-containing protein</fullName>
    </recommendedName>
</protein>
<keyword evidence="2 6" id="KW-0349">Heme</keyword>
<keyword evidence="7" id="KW-0732">Signal</keyword>
<dbReference type="PROSITE" id="PS51007">
    <property type="entry name" value="CYTC"/>
    <property type="match status" value="1"/>
</dbReference>
<comment type="caution">
    <text evidence="9">The sequence shown here is derived from an EMBL/GenBank/DDBJ whole genome shotgun (WGS) entry which is preliminary data.</text>
</comment>
<keyword evidence="1" id="KW-0813">Transport</keyword>
<evidence type="ECO:0000256" key="3">
    <source>
        <dbReference type="ARBA" id="ARBA00022723"/>
    </source>
</evidence>
<keyword evidence="4" id="KW-0249">Electron transport</keyword>
<dbReference type="PANTHER" id="PTHR33751:SF9">
    <property type="entry name" value="CYTOCHROME C4"/>
    <property type="match status" value="1"/>
</dbReference>
<dbReference type="Proteomes" id="UP000789359">
    <property type="component" value="Unassembled WGS sequence"/>
</dbReference>
<evidence type="ECO:0000256" key="4">
    <source>
        <dbReference type="ARBA" id="ARBA00022982"/>
    </source>
</evidence>
<dbReference type="InterPro" id="IPR050597">
    <property type="entry name" value="Cytochrome_c_Oxidase_Subunit"/>
</dbReference>
<name>A0ABN7K9U3_9BACT</name>
<evidence type="ECO:0000313" key="10">
    <source>
        <dbReference type="Proteomes" id="UP000789359"/>
    </source>
</evidence>
<keyword evidence="5 6" id="KW-0408">Iron</keyword>
<reference evidence="9 10" key="1">
    <citation type="submission" date="2020-11" db="EMBL/GenBank/DDBJ databases">
        <authorList>
            <person name="Peeters C."/>
        </authorList>
    </citation>
    <scope>NUCLEOTIDE SEQUENCE [LARGE SCALE GENOMIC DNA]</scope>
    <source>
        <strain evidence="9 10">LMG 8286</strain>
    </source>
</reference>
<dbReference type="InterPro" id="IPR009056">
    <property type="entry name" value="Cyt_c-like_dom"/>
</dbReference>
<accession>A0ABN7K9U3</accession>
<evidence type="ECO:0000256" key="5">
    <source>
        <dbReference type="ARBA" id="ARBA00023004"/>
    </source>
</evidence>
<evidence type="ECO:0000313" key="9">
    <source>
        <dbReference type="EMBL" id="CAD7289152.1"/>
    </source>
</evidence>
<keyword evidence="3 6" id="KW-0479">Metal-binding</keyword>
<evidence type="ECO:0000256" key="2">
    <source>
        <dbReference type="ARBA" id="ARBA00022617"/>
    </source>
</evidence>
<keyword evidence="10" id="KW-1185">Reference proteome</keyword>
<evidence type="ECO:0000256" key="1">
    <source>
        <dbReference type="ARBA" id="ARBA00022448"/>
    </source>
</evidence>
<evidence type="ECO:0000256" key="7">
    <source>
        <dbReference type="SAM" id="SignalP"/>
    </source>
</evidence>
<evidence type="ECO:0000256" key="6">
    <source>
        <dbReference type="PROSITE-ProRule" id="PRU00433"/>
    </source>
</evidence>